<dbReference type="InterPro" id="IPR025877">
    <property type="entry name" value="MobA-like_NTP_Trfase"/>
</dbReference>
<keyword evidence="3 5" id="KW-0547">Nucleotide-binding</keyword>
<keyword evidence="8" id="KW-1185">Reference proteome</keyword>
<dbReference type="Proteomes" id="UP000292564">
    <property type="component" value="Unassembled WGS sequence"/>
</dbReference>
<comment type="caution">
    <text evidence="7">The sequence shown here is derived from an EMBL/GenBank/DDBJ whole genome shotgun (WGS) entry which is preliminary data.</text>
</comment>
<keyword evidence="4 5" id="KW-0342">GTP-binding</keyword>
<evidence type="ECO:0000256" key="2">
    <source>
        <dbReference type="ARBA" id="ARBA00022695"/>
    </source>
</evidence>
<dbReference type="SUPFAM" id="SSF53448">
    <property type="entry name" value="Nucleotide-diphospho-sugar transferases"/>
    <property type="match status" value="1"/>
</dbReference>
<keyword evidence="2 5" id="KW-0548">Nucleotidyltransferase</keyword>
<evidence type="ECO:0000256" key="3">
    <source>
        <dbReference type="ARBA" id="ARBA00022741"/>
    </source>
</evidence>
<comment type="similarity">
    <text evidence="5">Belongs to the CofC family.</text>
</comment>
<dbReference type="OrthoDB" id="9151145at2"/>
<evidence type="ECO:0000256" key="1">
    <source>
        <dbReference type="ARBA" id="ARBA00022679"/>
    </source>
</evidence>
<organism evidence="7 8">
    <name type="scientific">Krasilnikovia cinnamomea</name>
    <dbReference type="NCBI Taxonomy" id="349313"/>
    <lineage>
        <taxon>Bacteria</taxon>
        <taxon>Bacillati</taxon>
        <taxon>Actinomycetota</taxon>
        <taxon>Actinomycetes</taxon>
        <taxon>Micromonosporales</taxon>
        <taxon>Micromonosporaceae</taxon>
        <taxon>Krasilnikovia</taxon>
    </lineage>
</organism>
<dbReference type="HAMAP" id="MF_02114">
    <property type="entry name" value="CofC"/>
    <property type="match status" value="1"/>
</dbReference>
<dbReference type="InterPro" id="IPR002835">
    <property type="entry name" value="CofC"/>
</dbReference>
<dbReference type="GO" id="GO:0043814">
    <property type="term" value="F:phospholactate guanylyltransferase activity"/>
    <property type="evidence" value="ECO:0007669"/>
    <property type="project" value="InterPro"/>
</dbReference>
<dbReference type="PANTHER" id="PTHR40392:SF1">
    <property type="entry name" value="2-PHOSPHO-L-LACTATE GUANYLYLTRANSFERASE"/>
    <property type="match status" value="1"/>
</dbReference>
<dbReference type="NCBIfam" id="TIGR03552">
    <property type="entry name" value="F420_cofC"/>
    <property type="match status" value="1"/>
</dbReference>
<sequence length="223" mass="21947">MAVIPVKRLGTAKSRLRGAVAPARHAELALAMLRDTVAAVLDTAAVAELLVVTDDPDAAGAVAELGARPVPDHPAAGLNAALRHGADTVAGLSHPRVVLAGDLPALRPEELAAALSAATTAPPPPARADGRAFVADAAGTGTVLLAAPVGVPLGPRFGPGSAGEHAASGARPLAGEWPGLRQDVDTPADLRAVLALGAGAFTCGLLRSLGQTEDCAGSGAPAR</sequence>
<dbReference type="UniPathway" id="UPA00071"/>
<dbReference type="GO" id="GO:0052645">
    <property type="term" value="P:F420-0 metabolic process"/>
    <property type="evidence" value="ECO:0007669"/>
    <property type="project" value="UniProtKB-UniRule"/>
</dbReference>
<feature type="binding site" evidence="5">
    <location>
        <position position="158"/>
    </location>
    <ligand>
        <name>phosphoenolpyruvate</name>
        <dbReference type="ChEBI" id="CHEBI:58702"/>
    </ligand>
</feature>
<dbReference type="AlphaFoldDB" id="A0A4Q7ZGC3"/>
<evidence type="ECO:0000313" key="8">
    <source>
        <dbReference type="Proteomes" id="UP000292564"/>
    </source>
</evidence>
<dbReference type="EMBL" id="SHKY01000001">
    <property type="protein sequence ID" value="RZU49817.1"/>
    <property type="molecule type" value="Genomic_DNA"/>
</dbReference>
<protein>
    <recommendedName>
        <fullName evidence="5">Phosphoenolpyruvate guanylyltransferase</fullName>
        <shortName evidence="5">PEP guanylyltransferase</shortName>
        <ecNumber evidence="5">2.7.7.105</ecNumber>
    </recommendedName>
</protein>
<gene>
    <name evidence="5" type="primary">fbiD</name>
    <name evidence="7" type="ORF">EV385_1572</name>
</gene>
<evidence type="ECO:0000259" key="6">
    <source>
        <dbReference type="Pfam" id="PF12804"/>
    </source>
</evidence>
<reference evidence="7 8" key="1">
    <citation type="submission" date="2019-02" db="EMBL/GenBank/DDBJ databases">
        <title>Sequencing the genomes of 1000 actinobacteria strains.</title>
        <authorList>
            <person name="Klenk H.-P."/>
        </authorList>
    </citation>
    <scope>NUCLEOTIDE SEQUENCE [LARGE SCALE GENOMIC DNA]</scope>
    <source>
        <strain evidence="7 8">DSM 45162</strain>
    </source>
</reference>
<keyword evidence="1 5" id="KW-0808">Transferase</keyword>
<accession>A0A4Q7ZGC3</accession>
<name>A0A4Q7ZGC3_9ACTN</name>
<evidence type="ECO:0000256" key="5">
    <source>
        <dbReference type="HAMAP-Rule" id="MF_02114"/>
    </source>
</evidence>
<feature type="domain" description="MobA-like NTP transferase" evidence="6">
    <location>
        <begin position="33"/>
        <end position="122"/>
    </location>
</feature>
<evidence type="ECO:0000256" key="4">
    <source>
        <dbReference type="ARBA" id="ARBA00023134"/>
    </source>
</evidence>
<feature type="binding site" evidence="5">
    <location>
        <position position="161"/>
    </location>
    <ligand>
        <name>phosphoenolpyruvate</name>
        <dbReference type="ChEBI" id="CHEBI:58702"/>
    </ligand>
</feature>
<dbReference type="InterPro" id="IPR029044">
    <property type="entry name" value="Nucleotide-diphossugar_trans"/>
</dbReference>
<comment type="function">
    <text evidence="5">Guanylyltransferase that catalyzes the activation of phosphoenolpyruvate (PEP) as enolpyruvoyl-2-diphospho-5'-guanosine, via the condensation of PEP with GTP. It is involved in the biosynthesis of coenzyme F420, a hydride carrier cofactor.</text>
</comment>
<evidence type="ECO:0000313" key="7">
    <source>
        <dbReference type="EMBL" id="RZU49817.1"/>
    </source>
</evidence>
<feature type="binding site" evidence="5">
    <location>
        <position position="142"/>
    </location>
    <ligand>
        <name>phosphoenolpyruvate</name>
        <dbReference type="ChEBI" id="CHEBI:58702"/>
    </ligand>
</feature>
<proteinExistence type="inferred from homology"/>
<dbReference type="EC" id="2.7.7.105" evidence="5"/>
<dbReference type="PANTHER" id="PTHR40392">
    <property type="entry name" value="2-PHOSPHO-L-LACTATE GUANYLYLTRANSFERASE"/>
    <property type="match status" value="1"/>
</dbReference>
<dbReference type="Gene3D" id="3.90.550.10">
    <property type="entry name" value="Spore Coat Polysaccharide Biosynthesis Protein SpsA, Chain A"/>
    <property type="match status" value="1"/>
</dbReference>
<comment type="catalytic activity">
    <reaction evidence="5">
        <text>phosphoenolpyruvate + GTP + H(+) = enolpyruvoyl-2-diphospho-5'-guanosine + diphosphate</text>
        <dbReference type="Rhea" id="RHEA:30519"/>
        <dbReference type="ChEBI" id="CHEBI:15378"/>
        <dbReference type="ChEBI" id="CHEBI:33019"/>
        <dbReference type="ChEBI" id="CHEBI:37565"/>
        <dbReference type="ChEBI" id="CHEBI:58702"/>
        <dbReference type="ChEBI" id="CHEBI:143701"/>
        <dbReference type="EC" id="2.7.7.105"/>
    </reaction>
</comment>
<comment type="pathway">
    <text evidence="5">Cofactor biosynthesis; coenzyme F420 biosynthesis.</text>
</comment>
<dbReference type="Pfam" id="PF12804">
    <property type="entry name" value="NTP_transf_3"/>
    <property type="match status" value="1"/>
</dbReference>
<dbReference type="GO" id="GO:0005525">
    <property type="term" value="F:GTP binding"/>
    <property type="evidence" value="ECO:0007669"/>
    <property type="project" value="UniProtKB-KW"/>
</dbReference>